<accession>A0AAU9WF46</accession>
<keyword evidence="3" id="KW-1185">Reference proteome</keyword>
<dbReference type="Proteomes" id="UP001159428">
    <property type="component" value="Unassembled WGS sequence"/>
</dbReference>
<name>A0AAU9WF46_9CNID</name>
<organism evidence="2 3">
    <name type="scientific">Pocillopora meandrina</name>
    <dbReference type="NCBI Taxonomy" id="46732"/>
    <lineage>
        <taxon>Eukaryota</taxon>
        <taxon>Metazoa</taxon>
        <taxon>Cnidaria</taxon>
        <taxon>Anthozoa</taxon>
        <taxon>Hexacorallia</taxon>
        <taxon>Scleractinia</taxon>
        <taxon>Astrocoeniina</taxon>
        <taxon>Pocilloporidae</taxon>
        <taxon>Pocillopora</taxon>
    </lineage>
</organism>
<dbReference type="EMBL" id="CALNXJ010000014">
    <property type="protein sequence ID" value="CAH3114942.1"/>
    <property type="molecule type" value="Genomic_DNA"/>
</dbReference>
<protein>
    <submittedName>
        <fullName evidence="2">Uncharacterized protein</fullName>
    </submittedName>
</protein>
<evidence type="ECO:0000256" key="1">
    <source>
        <dbReference type="SAM" id="Coils"/>
    </source>
</evidence>
<reference evidence="2 3" key="1">
    <citation type="submission" date="2022-05" db="EMBL/GenBank/DDBJ databases">
        <authorList>
            <consortium name="Genoscope - CEA"/>
            <person name="William W."/>
        </authorList>
    </citation>
    <scope>NUCLEOTIDE SEQUENCE [LARGE SCALE GENOMIC DNA]</scope>
</reference>
<gene>
    <name evidence="2" type="ORF">PMEA_00005741</name>
</gene>
<comment type="caution">
    <text evidence="2">The sequence shown here is derived from an EMBL/GenBank/DDBJ whole genome shotgun (WGS) entry which is preliminary data.</text>
</comment>
<proteinExistence type="predicted"/>
<evidence type="ECO:0000313" key="3">
    <source>
        <dbReference type="Proteomes" id="UP001159428"/>
    </source>
</evidence>
<evidence type="ECO:0000313" key="2">
    <source>
        <dbReference type="EMBL" id="CAH3114942.1"/>
    </source>
</evidence>
<sequence length="135" mass="15509">MVLFRFSGRNCDLAKTNANELKQNSLVEKLNEQIEPEDLKCQLLSTEKEIHGAEKRRNALENEGTGLLAKLKAAEKNSKNSFKVKYFTMTKIFCSMQIFLNMLPLYLLMNSSTQVMIQKTLDMAFLLNELYISYG</sequence>
<keyword evidence="1" id="KW-0175">Coiled coil</keyword>
<dbReference type="AlphaFoldDB" id="A0AAU9WF46"/>
<feature type="coiled-coil region" evidence="1">
    <location>
        <begin position="43"/>
        <end position="77"/>
    </location>
</feature>